<reference evidence="3" key="1">
    <citation type="submission" date="2022-10" db="EMBL/GenBank/DDBJ databases">
        <title>Culturing micro-colonial fungi from biological soil crusts in the Mojave desert and describing Neophaeococcomyces mojavensis, and introducing the new genera and species Taxawa tesnikishii.</title>
        <authorList>
            <person name="Kurbessoian T."/>
            <person name="Stajich J.E."/>
        </authorList>
    </citation>
    <scope>NUCLEOTIDE SEQUENCE</scope>
    <source>
        <strain evidence="3">TK_41</strain>
    </source>
</reference>
<accession>A0AA39CLZ6</accession>
<dbReference type="Proteomes" id="UP001172673">
    <property type="component" value="Unassembled WGS sequence"/>
</dbReference>
<keyword evidence="2" id="KW-0539">Nucleus</keyword>
<dbReference type="EMBL" id="JAPDRK010000004">
    <property type="protein sequence ID" value="KAJ9613177.1"/>
    <property type="molecule type" value="Genomic_DNA"/>
</dbReference>
<comment type="caution">
    <text evidence="3">The sequence shown here is derived from an EMBL/GenBank/DDBJ whole genome shotgun (WGS) entry which is preliminary data.</text>
</comment>
<sequence length="420" mass="46885">MSREQQLALDALDSVTPTQESSPVTLICATPSRLTPETQLLPVWKGFGQHELPLVEFLFHPDQISSLVYGPTFQDHMRSTLAFQLAVATEQLKDGVLVFAKALFDNKNPIAASSFGDSKGDRGSRALQKLGNLATGSVEDARTALHLALMLVTYNDLSVGVPTLPISRSALLQAMPWRHQLIRATTEDTDPNIICLLFVEMAECLVLGQMPVFRYEPPPENTIIDRYYGISQELLPFLYDLCTLSRSIRTGTITWQERNSRINEIANEIDQWKPELVLEAHESVILDAREKYHFLLQAKAFKSATQLLLLQAQGSNTSPLGRAKATQVLSEVLDVIHQGIDRPKYVLFPYFVACLELSNVDNEMATAILATMNEISNGMAPSACQSMLACLKHIWRNQRRRPDLTWFECVDQGLMVAMGP</sequence>
<evidence type="ECO:0000313" key="3">
    <source>
        <dbReference type="EMBL" id="KAJ9613177.1"/>
    </source>
</evidence>
<organism evidence="3 4">
    <name type="scientific">Cladophialophora chaetospira</name>
    <dbReference type="NCBI Taxonomy" id="386627"/>
    <lineage>
        <taxon>Eukaryota</taxon>
        <taxon>Fungi</taxon>
        <taxon>Dikarya</taxon>
        <taxon>Ascomycota</taxon>
        <taxon>Pezizomycotina</taxon>
        <taxon>Eurotiomycetes</taxon>
        <taxon>Chaetothyriomycetidae</taxon>
        <taxon>Chaetothyriales</taxon>
        <taxon>Herpotrichiellaceae</taxon>
        <taxon>Cladophialophora</taxon>
    </lineage>
</organism>
<proteinExistence type="predicted"/>
<evidence type="ECO:0000256" key="2">
    <source>
        <dbReference type="ARBA" id="ARBA00023242"/>
    </source>
</evidence>
<name>A0AA39CLZ6_9EURO</name>
<gene>
    <name evidence="3" type="ORF">H2200_003118</name>
</gene>
<dbReference type="AlphaFoldDB" id="A0AA39CLZ6"/>
<comment type="subcellular location">
    <subcellularLocation>
        <location evidence="1">Nucleus</location>
    </subcellularLocation>
</comment>
<dbReference type="Pfam" id="PF11951">
    <property type="entry name" value="Fungal_trans_2"/>
    <property type="match status" value="1"/>
</dbReference>
<dbReference type="GO" id="GO:0005634">
    <property type="term" value="C:nucleus"/>
    <property type="evidence" value="ECO:0007669"/>
    <property type="project" value="UniProtKB-SubCell"/>
</dbReference>
<dbReference type="PANTHER" id="PTHR37534:SF46">
    <property type="entry name" value="ZN(II)2CYS6 TRANSCRIPTION FACTOR (EUROFUNG)"/>
    <property type="match status" value="1"/>
</dbReference>
<evidence type="ECO:0000313" key="4">
    <source>
        <dbReference type="Proteomes" id="UP001172673"/>
    </source>
</evidence>
<evidence type="ECO:0000256" key="1">
    <source>
        <dbReference type="ARBA" id="ARBA00004123"/>
    </source>
</evidence>
<keyword evidence="4" id="KW-1185">Reference proteome</keyword>
<dbReference type="InterPro" id="IPR021858">
    <property type="entry name" value="Fun_TF"/>
</dbReference>
<dbReference type="PANTHER" id="PTHR37534">
    <property type="entry name" value="TRANSCRIPTIONAL ACTIVATOR PROTEIN UGA3"/>
    <property type="match status" value="1"/>
</dbReference>
<protein>
    <submittedName>
        <fullName evidence="3">Uncharacterized protein</fullName>
    </submittedName>
</protein>